<dbReference type="EMBL" id="NMUH01001575">
    <property type="protein sequence ID" value="MQL93562.1"/>
    <property type="molecule type" value="Genomic_DNA"/>
</dbReference>
<protein>
    <submittedName>
        <fullName evidence="1">Uncharacterized protein</fullName>
    </submittedName>
</protein>
<evidence type="ECO:0000313" key="2">
    <source>
        <dbReference type="Proteomes" id="UP000652761"/>
    </source>
</evidence>
<accession>A0A843V5M8</accession>
<organism evidence="1 2">
    <name type="scientific">Colocasia esculenta</name>
    <name type="common">Wild taro</name>
    <name type="synonym">Arum esculentum</name>
    <dbReference type="NCBI Taxonomy" id="4460"/>
    <lineage>
        <taxon>Eukaryota</taxon>
        <taxon>Viridiplantae</taxon>
        <taxon>Streptophyta</taxon>
        <taxon>Embryophyta</taxon>
        <taxon>Tracheophyta</taxon>
        <taxon>Spermatophyta</taxon>
        <taxon>Magnoliopsida</taxon>
        <taxon>Liliopsida</taxon>
        <taxon>Araceae</taxon>
        <taxon>Aroideae</taxon>
        <taxon>Colocasieae</taxon>
        <taxon>Colocasia</taxon>
    </lineage>
</organism>
<evidence type="ECO:0000313" key="1">
    <source>
        <dbReference type="EMBL" id="MQL93562.1"/>
    </source>
</evidence>
<dbReference type="GO" id="GO:0051539">
    <property type="term" value="F:4 iron, 4 sulfur cluster binding"/>
    <property type="evidence" value="ECO:0007669"/>
    <property type="project" value="InterPro"/>
</dbReference>
<proteinExistence type="predicted"/>
<comment type="caution">
    <text evidence="1">The sequence shown here is derived from an EMBL/GenBank/DDBJ whole genome shotgun (WGS) entry which is preliminary data.</text>
</comment>
<sequence>MFELYVRLRERRQRTATCVCGCAVACSMLVGAQAEVPKGAKHGPAAVWSAGVVLVGLHYSLTLLCACGAAVGPFVRDCETERSCVVDSQGLPLSQSQRPAMWTFDVELSDRGSGPRGKALDRVTVLDRAGNAWFWCDSRGVFEGIRRE</sequence>
<dbReference type="PROSITE" id="PS00551">
    <property type="entry name" value="MOLYBDOPTERIN_PROK_1"/>
    <property type="match status" value="1"/>
</dbReference>
<dbReference type="Proteomes" id="UP000652761">
    <property type="component" value="Unassembled WGS sequence"/>
</dbReference>
<reference evidence="1" key="1">
    <citation type="submission" date="2017-07" db="EMBL/GenBank/DDBJ databases">
        <title>Taro Niue Genome Assembly and Annotation.</title>
        <authorList>
            <person name="Atibalentja N."/>
            <person name="Keating K."/>
            <person name="Fields C.J."/>
        </authorList>
    </citation>
    <scope>NUCLEOTIDE SEQUENCE</scope>
    <source>
        <strain evidence="1">Niue_2</strain>
        <tissue evidence="1">Leaf</tissue>
    </source>
</reference>
<dbReference type="InterPro" id="IPR027467">
    <property type="entry name" value="MopterinOxRdtase_cofactor_BS"/>
</dbReference>
<keyword evidence="2" id="KW-1185">Reference proteome</keyword>
<dbReference type="AlphaFoldDB" id="A0A843V5M8"/>
<name>A0A843V5M8_COLES</name>
<gene>
    <name evidence="1" type="ORF">Taro_026207</name>
</gene>